<feature type="domain" description="Phage tail fibre protein N-terminal" evidence="1">
    <location>
        <begin position="3"/>
        <end position="150"/>
    </location>
</feature>
<dbReference type="AlphaFoldDB" id="A0A9P1R8X8"/>
<evidence type="ECO:0000259" key="1">
    <source>
        <dbReference type="Pfam" id="PF12571"/>
    </source>
</evidence>
<reference evidence="4" key="1">
    <citation type="submission" date="2015-06" db="EMBL/GenBank/DDBJ databases">
        <authorList>
            <person name="Radhakrishnan Rajesh"/>
            <person name="Underwood Anthony"/>
            <person name="Al-Shahib Ali"/>
        </authorList>
    </citation>
    <scope>NUCLEOTIDE SEQUENCE [LARGE SCALE GENOMIC DNA]</scope>
    <source>
        <strain evidence="4">P19_London_7_VIM_2_05_10</strain>
    </source>
</reference>
<dbReference type="CDD" id="cd19958">
    <property type="entry name" value="pyocin_knob"/>
    <property type="match status" value="2"/>
</dbReference>
<dbReference type="InterPro" id="IPR054075">
    <property type="entry name" value="Gp53-like_C"/>
</dbReference>
<comment type="caution">
    <text evidence="3">The sequence shown here is derived from an EMBL/GenBank/DDBJ whole genome shotgun (WGS) entry which is preliminary data.</text>
</comment>
<evidence type="ECO:0008006" key="5">
    <source>
        <dbReference type="Google" id="ProtNLM"/>
    </source>
</evidence>
<dbReference type="Gene3D" id="2.60.40.3940">
    <property type="match status" value="1"/>
</dbReference>
<proteinExistence type="predicted"/>
<gene>
    <name evidence="3" type="ORF">PAERUG_P19_London_7_VIM_2_05_10_05814</name>
</gene>
<evidence type="ECO:0000313" key="4">
    <source>
        <dbReference type="Proteomes" id="UP000045039"/>
    </source>
</evidence>
<organism evidence="3 4">
    <name type="scientific">Pseudomonas aeruginosa</name>
    <dbReference type="NCBI Taxonomy" id="287"/>
    <lineage>
        <taxon>Bacteria</taxon>
        <taxon>Pseudomonadati</taxon>
        <taxon>Pseudomonadota</taxon>
        <taxon>Gammaproteobacteria</taxon>
        <taxon>Pseudomonadales</taxon>
        <taxon>Pseudomonadaceae</taxon>
        <taxon>Pseudomonas</taxon>
    </lineage>
</organism>
<dbReference type="Pfam" id="PF21882">
    <property type="entry name" value="Gp53-like_C"/>
    <property type="match status" value="1"/>
</dbReference>
<dbReference type="Pfam" id="PF12571">
    <property type="entry name" value="Phage_tail_fib"/>
    <property type="match status" value="1"/>
</dbReference>
<name>A0A9P1R8X8_PSEAI</name>
<dbReference type="PANTHER" id="PTHR35191">
    <property type="entry name" value="PROPHAGE SIDE TAIL FIBER PROTEIN HOMOLOG STFQ-RELATED"/>
    <property type="match status" value="1"/>
</dbReference>
<dbReference type="EMBL" id="CVVU01000248">
    <property type="protein sequence ID" value="CRP86544.1"/>
    <property type="molecule type" value="Genomic_DNA"/>
</dbReference>
<feature type="domain" description="Putative tail fiber protein gp53-like C-terminal" evidence="2">
    <location>
        <begin position="559"/>
        <end position="644"/>
    </location>
</feature>
<evidence type="ECO:0000313" key="3">
    <source>
        <dbReference type="EMBL" id="CRP86544.1"/>
    </source>
</evidence>
<dbReference type="InterPro" id="IPR022225">
    <property type="entry name" value="Phage_tail_fibre_N"/>
</dbReference>
<dbReference type="InterPro" id="IPR051934">
    <property type="entry name" value="Phage_Tail_Fiber_Structural"/>
</dbReference>
<dbReference type="RefSeq" id="WP_079458622.1">
    <property type="nucleotide sequence ID" value="NZ_CVVU01000248.1"/>
</dbReference>
<accession>A0A9P1R8X8</accession>
<evidence type="ECO:0000259" key="2">
    <source>
        <dbReference type="Pfam" id="PF21882"/>
    </source>
</evidence>
<dbReference type="PANTHER" id="PTHR35191:SF1">
    <property type="entry name" value="PROPHAGE SIDE TAIL FIBER PROTEIN HOMOLOG STFQ-RELATED"/>
    <property type="match status" value="1"/>
</dbReference>
<sequence length="644" mass="68107">MAQQEFYTILTAAGLAYEANRKAAGQPIKLTQMSVGDGNGAVYNPDATQTALRREVWRGPINALLQDATNPSYLVGELSLPDDVGGWYVREVGFWTDSGILYAIGKYPESFKPQLVSGAGKEFYIRAIFETSNAESVTLVVDDTVVKATRAYVIDYVAAELAKRDSKNSVRVATTAAITLSGAQSIDGVAVVAGDRVLVKNQASAAQNGIYVAAVGAWSRAADADASIEVTPGLLVPVEAGTANGDSVWQLVTDAPITLGTTALAFEMLAGRTGISAGTYRSVTVDKYGRVTGGTNPTTLAGYGITDALGCRVSVEVEAAGVSWNTIVAEGLYQKILLGTNPDGPGPAQYFYCRTYVRIPVVGGSGALQQFAEPYGTPTGSGQMYWRGLNGTTWTPWVKVMDSTDGASQADAEGGSESSRWMSSLRVFQAMVKYGLGATALPTLTTVADSTTPSGLYQVAGSATGLPVAEDGFVDIRRGGSGLVSQRYFSRTSSRAFFRRGNGSLGAWDEFLHTGLLASQAEVDAGVDDRKYLTPKKLRWGFSISLATNGYVVFPSWLGGLVIQWGKVATPTADIEYAVTFPLAFPTAVFNVLASFGYNDARMNDGGVAQTRVITSTGFSANRQDIGAVNSLPNSYIHYLAVGH</sequence>
<protein>
    <recommendedName>
        <fullName evidence="5">Phage tail protein</fullName>
    </recommendedName>
</protein>
<dbReference type="Proteomes" id="UP000045039">
    <property type="component" value="Unassembled WGS sequence"/>
</dbReference>